<proteinExistence type="predicted"/>
<keyword evidence="2" id="KW-0472">Membrane</keyword>
<organism evidence="3 4">
    <name type="scientific">Dreissena polymorpha</name>
    <name type="common">Zebra mussel</name>
    <name type="synonym">Mytilus polymorpha</name>
    <dbReference type="NCBI Taxonomy" id="45954"/>
    <lineage>
        <taxon>Eukaryota</taxon>
        <taxon>Metazoa</taxon>
        <taxon>Spiralia</taxon>
        <taxon>Lophotrochozoa</taxon>
        <taxon>Mollusca</taxon>
        <taxon>Bivalvia</taxon>
        <taxon>Autobranchia</taxon>
        <taxon>Heteroconchia</taxon>
        <taxon>Euheterodonta</taxon>
        <taxon>Imparidentia</taxon>
        <taxon>Neoheterodontei</taxon>
        <taxon>Myida</taxon>
        <taxon>Dreissenoidea</taxon>
        <taxon>Dreissenidae</taxon>
        <taxon>Dreissena</taxon>
    </lineage>
</organism>
<protein>
    <submittedName>
        <fullName evidence="3">Uncharacterized protein</fullName>
    </submittedName>
</protein>
<comment type="caution">
    <text evidence="3">The sequence shown here is derived from an EMBL/GenBank/DDBJ whole genome shotgun (WGS) entry which is preliminary data.</text>
</comment>
<feature type="compositionally biased region" description="Polar residues" evidence="1">
    <location>
        <begin position="131"/>
        <end position="140"/>
    </location>
</feature>
<sequence>MVASSKMNLLFFFGILIPALVTVVLFVVFCYCYIKMRIRNQIRYKKHDPHKIERLREIGKNYEPPPPPLPPFKKSTALLSDSYNNNIHKNKSSDNYEAQPEPTEGLDNPAMYRTNPDSGFSELNQIVCNVETNSSSPTSRVQRRESDMCRPHSPASDDSDDSGFRSSRSGQYLHSASSSNANSQETGLLCSGVHSLHVQDSVPLFKPIKIHPKENGRPPTVSYIHRNSSKQLSQRQRLPLPSSQHVQHAESHLINSTNTSNHQMCMPVATSCYSGHVSAGGIQYVSKSNNDVHGGRLHSIDSHSRPLTYAGDYGLKSCMNNCDVRNTSVHNNDQFLNSIGYGSNVSSFDQQFSLGYGEHFAFQGNKVPLIGHYPSNPYIPGYHISSTSHMRPIQPEQTLFSIDSTFAGIGHPPQLTTTQALVHKTFIEELGDPKLFSVV</sequence>
<evidence type="ECO:0000313" key="4">
    <source>
        <dbReference type="Proteomes" id="UP000828390"/>
    </source>
</evidence>
<reference evidence="3" key="2">
    <citation type="submission" date="2020-11" db="EMBL/GenBank/DDBJ databases">
        <authorList>
            <person name="McCartney M.A."/>
            <person name="Auch B."/>
            <person name="Kono T."/>
            <person name="Mallez S."/>
            <person name="Becker A."/>
            <person name="Gohl D.M."/>
            <person name="Silverstein K.A.T."/>
            <person name="Koren S."/>
            <person name="Bechman K.B."/>
            <person name="Herman A."/>
            <person name="Abrahante J.E."/>
            <person name="Garbe J."/>
        </authorList>
    </citation>
    <scope>NUCLEOTIDE SEQUENCE</scope>
    <source>
        <strain evidence="3">Duluth1</strain>
        <tissue evidence="3">Whole animal</tissue>
    </source>
</reference>
<reference evidence="3" key="1">
    <citation type="journal article" date="2019" name="bioRxiv">
        <title>The Genome of the Zebra Mussel, Dreissena polymorpha: A Resource for Invasive Species Research.</title>
        <authorList>
            <person name="McCartney M.A."/>
            <person name="Auch B."/>
            <person name="Kono T."/>
            <person name="Mallez S."/>
            <person name="Zhang Y."/>
            <person name="Obille A."/>
            <person name="Becker A."/>
            <person name="Abrahante J.E."/>
            <person name="Garbe J."/>
            <person name="Badalamenti J.P."/>
            <person name="Herman A."/>
            <person name="Mangelson H."/>
            <person name="Liachko I."/>
            <person name="Sullivan S."/>
            <person name="Sone E.D."/>
            <person name="Koren S."/>
            <person name="Silverstein K.A.T."/>
            <person name="Beckman K.B."/>
            <person name="Gohl D.M."/>
        </authorList>
    </citation>
    <scope>NUCLEOTIDE SEQUENCE</scope>
    <source>
        <strain evidence="3">Duluth1</strain>
        <tissue evidence="3">Whole animal</tissue>
    </source>
</reference>
<dbReference type="EMBL" id="JAIWYP010000002">
    <property type="protein sequence ID" value="KAH3873450.1"/>
    <property type="molecule type" value="Genomic_DNA"/>
</dbReference>
<keyword evidence="2" id="KW-0812">Transmembrane</keyword>
<dbReference type="Proteomes" id="UP000828390">
    <property type="component" value="Unassembled WGS sequence"/>
</dbReference>
<keyword evidence="2" id="KW-1133">Transmembrane helix</keyword>
<evidence type="ECO:0000313" key="3">
    <source>
        <dbReference type="EMBL" id="KAH3873450.1"/>
    </source>
</evidence>
<evidence type="ECO:0000256" key="1">
    <source>
        <dbReference type="SAM" id="MobiDB-lite"/>
    </source>
</evidence>
<accession>A0A9D4RP36</accession>
<gene>
    <name evidence="3" type="ORF">DPMN_036685</name>
</gene>
<name>A0A9D4RP36_DREPO</name>
<feature type="transmembrane region" description="Helical" evidence="2">
    <location>
        <begin position="12"/>
        <end position="34"/>
    </location>
</feature>
<keyword evidence="4" id="KW-1185">Reference proteome</keyword>
<dbReference type="OrthoDB" id="6122240at2759"/>
<feature type="region of interest" description="Disordered" evidence="1">
    <location>
        <begin position="83"/>
        <end position="116"/>
    </location>
</feature>
<dbReference type="AlphaFoldDB" id="A0A9D4RP36"/>
<evidence type="ECO:0000256" key="2">
    <source>
        <dbReference type="SAM" id="Phobius"/>
    </source>
</evidence>
<feature type="compositionally biased region" description="Polar residues" evidence="1">
    <location>
        <begin position="172"/>
        <end position="185"/>
    </location>
</feature>
<feature type="region of interest" description="Disordered" evidence="1">
    <location>
        <begin position="131"/>
        <end position="185"/>
    </location>
</feature>